<dbReference type="Gene3D" id="3.30.40.10">
    <property type="entry name" value="Zinc/RING finger domain, C3HC4 (zinc finger)"/>
    <property type="match status" value="1"/>
</dbReference>
<dbReference type="GO" id="GO:0006513">
    <property type="term" value="P:protein monoubiquitination"/>
    <property type="evidence" value="ECO:0007669"/>
    <property type="project" value="InterPro"/>
</dbReference>
<dbReference type="GO" id="GO:0003697">
    <property type="term" value="F:single-stranded DNA binding"/>
    <property type="evidence" value="ECO:0007669"/>
    <property type="project" value="InterPro"/>
</dbReference>
<dbReference type="AlphaFoldDB" id="A0A9W7DND7"/>
<dbReference type="EMBL" id="BRXX01000585">
    <property type="protein sequence ID" value="GMH48662.1"/>
    <property type="molecule type" value="Genomic_DNA"/>
</dbReference>
<dbReference type="Pfam" id="PF13445">
    <property type="entry name" value="zf-RING_UBOX"/>
    <property type="match status" value="1"/>
</dbReference>
<dbReference type="GO" id="GO:0006301">
    <property type="term" value="P:DNA damage tolerance"/>
    <property type="evidence" value="ECO:0007669"/>
    <property type="project" value="InterPro"/>
</dbReference>
<evidence type="ECO:0000256" key="1">
    <source>
        <dbReference type="ARBA" id="ARBA00022723"/>
    </source>
</evidence>
<dbReference type="GO" id="GO:0008270">
    <property type="term" value="F:zinc ion binding"/>
    <property type="evidence" value="ECO:0007669"/>
    <property type="project" value="UniProtKB-KW"/>
</dbReference>
<dbReference type="SMART" id="SM00184">
    <property type="entry name" value="RING"/>
    <property type="match status" value="1"/>
</dbReference>
<dbReference type="PANTHER" id="PTHR14134:SF3">
    <property type="entry name" value="RING-CH-TYPE DOMAIN-CONTAINING PROTEIN"/>
    <property type="match status" value="1"/>
</dbReference>
<dbReference type="InterPro" id="IPR027370">
    <property type="entry name" value="Znf-RING_euk"/>
</dbReference>
<dbReference type="SUPFAM" id="SSF57850">
    <property type="entry name" value="RING/U-box"/>
    <property type="match status" value="1"/>
</dbReference>
<evidence type="ECO:0000256" key="2">
    <source>
        <dbReference type="ARBA" id="ARBA00022771"/>
    </source>
</evidence>
<name>A0A9W7DND7_9STRA</name>
<accession>A0A9W7DND7</accession>
<dbReference type="PANTHER" id="PTHR14134">
    <property type="entry name" value="E3 UBIQUITIN-PROTEIN LIGASE RAD18"/>
    <property type="match status" value="1"/>
</dbReference>
<dbReference type="GO" id="GO:0061630">
    <property type="term" value="F:ubiquitin protein ligase activity"/>
    <property type="evidence" value="ECO:0007669"/>
    <property type="project" value="InterPro"/>
</dbReference>
<proteinExistence type="predicted"/>
<keyword evidence="2 4" id="KW-0863">Zinc-finger</keyword>
<dbReference type="PROSITE" id="PS00518">
    <property type="entry name" value="ZF_RING_1"/>
    <property type="match status" value="1"/>
</dbReference>
<evidence type="ECO:0000313" key="6">
    <source>
        <dbReference type="EMBL" id="GMH48662.1"/>
    </source>
</evidence>
<keyword evidence="1" id="KW-0479">Metal-binding</keyword>
<keyword evidence="7" id="KW-1185">Reference proteome</keyword>
<dbReference type="InterPro" id="IPR039577">
    <property type="entry name" value="Rad18"/>
</dbReference>
<dbReference type="PROSITE" id="PS50089">
    <property type="entry name" value="ZF_RING_2"/>
    <property type="match status" value="1"/>
</dbReference>
<feature type="domain" description="RING-type" evidence="5">
    <location>
        <begin position="107"/>
        <end position="153"/>
    </location>
</feature>
<evidence type="ECO:0000313" key="7">
    <source>
        <dbReference type="Proteomes" id="UP001165160"/>
    </source>
</evidence>
<dbReference type="InterPro" id="IPR013083">
    <property type="entry name" value="Znf_RING/FYVE/PHD"/>
</dbReference>
<sequence length="347" mass="38763">MSSRDAKIRALKANQQRWMSERQQANDIASIRTSLSVPKEDDQNSQNSLVNTALSDDTVLNKLTEKISTRLRQEIKDDLYSLSKEDNASLAVSMENYLHGELQTHQCKICFELMMPPLYTPTLLFPCGHTFCTSCVDKNASKSKSHPKCPYCRSPIESSAVNHSLKDLIERFAKQKGAFAKNEAKHIGEVFGTNNEGKVVEEKEAKDTGGGDFAADKNKYVGEYRSCSMRYNILNNELADSKETLSTVISRKVAVKNAKSMLESEKKGVKEKMRVLEAELKLINKCLDEQGQKQAGVEDEEAEIIQQIRLVEKTMDGLGTEMEKARMLAEGCGASASELEDDAEEKM</sequence>
<reference evidence="7" key="1">
    <citation type="journal article" date="2023" name="Commun. Biol.">
        <title>Genome analysis of Parmales, the sister group of diatoms, reveals the evolutionary specialization of diatoms from phago-mixotrophs to photoautotrophs.</title>
        <authorList>
            <person name="Ban H."/>
            <person name="Sato S."/>
            <person name="Yoshikawa S."/>
            <person name="Yamada K."/>
            <person name="Nakamura Y."/>
            <person name="Ichinomiya M."/>
            <person name="Sato N."/>
            <person name="Blanc-Mathieu R."/>
            <person name="Endo H."/>
            <person name="Kuwata A."/>
            <person name="Ogata H."/>
        </authorList>
    </citation>
    <scope>NUCLEOTIDE SEQUENCE [LARGE SCALE GENOMIC DNA]</scope>
    <source>
        <strain evidence="7">NIES 3699</strain>
    </source>
</reference>
<evidence type="ECO:0000256" key="3">
    <source>
        <dbReference type="ARBA" id="ARBA00022833"/>
    </source>
</evidence>
<dbReference type="Proteomes" id="UP001165160">
    <property type="component" value="Unassembled WGS sequence"/>
</dbReference>
<dbReference type="InterPro" id="IPR017907">
    <property type="entry name" value="Znf_RING_CS"/>
</dbReference>
<evidence type="ECO:0000256" key="4">
    <source>
        <dbReference type="PROSITE-ProRule" id="PRU00175"/>
    </source>
</evidence>
<keyword evidence="3" id="KW-0862">Zinc</keyword>
<dbReference type="InterPro" id="IPR001841">
    <property type="entry name" value="Znf_RING"/>
</dbReference>
<evidence type="ECO:0000259" key="5">
    <source>
        <dbReference type="PROSITE" id="PS50089"/>
    </source>
</evidence>
<protein>
    <recommendedName>
        <fullName evidence="5">RING-type domain-containing protein</fullName>
    </recommendedName>
</protein>
<comment type="caution">
    <text evidence="6">The sequence shown here is derived from an EMBL/GenBank/DDBJ whole genome shotgun (WGS) entry which is preliminary data.</text>
</comment>
<gene>
    <name evidence="6" type="ORF">TrVE_jg14489</name>
</gene>
<organism evidence="6 7">
    <name type="scientific">Triparma verrucosa</name>
    <dbReference type="NCBI Taxonomy" id="1606542"/>
    <lineage>
        <taxon>Eukaryota</taxon>
        <taxon>Sar</taxon>
        <taxon>Stramenopiles</taxon>
        <taxon>Ochrophyta</taxon>
        <taxon>Bolidophyceae</taxon>
        <taxon>Parmales</taxon>
        <taxon>Triparmaceae</taxon>
        <taxon>Triparma</taxon>
    </lineage>
</organism>